<feature type="transmembrane region" description="Helical" evidence="1">
    <location>
        <begin position="117"/>
        <end position="139"/>
    </location>
</feature>
<gene>
    <name evidence="3" type="ORF">NBH21_03560</name>
</gene>
<feature type="transmembrane region" description="Helical" evidence="1">
    <location>
        <begin position="21"/>
        <end position="42"/>
    </location>
</feature>
<dbReference type="AlphaFoldDB" id="A0AAJ1BT18"/>
<feature type="domain" description="Phosphatidic acid phosphatase type 2/haloperoxidase" evidence="2">
    <location>
        <begin position="122"/>
        <end position="243"/>
    </location>
</feature>
<keyword evidence="1" id="KW-0472">Membrane</keyword>
<dbReference type="RefSeq" id="WP_250912557.1">
    <property type="nucleotide sequence ID" value="NZ_JAMXLX010000001.1"/>
</dbReference>
<keyword evidence="1" id="KW-1133">Transmembrane helix</keyword>
<feature type="transmembrane region" description="Helical" evidence="1">
    <location>
        <begin position="201"/>
        <end position="222"/>
    </location>
</feature>
<proteinExistence type="predicted"/>
<dbReference type="Gene3D" id="1.20.144.10">
    <property type="entry name" value="Phosphatidic acid phosphatase type 2/haloperoxidase"/>
    <property type="match status" value="1"/>
</dbReference>
<evidence type="ECO:0000256" key="1">
    <source>
        <dbReference type="SAM" id="Phobius"/>
    </source>
</evidence>
<reference evidence="3" key="1">
    <citation type="submission" date="2022-06" db="EMBL/GenBank/DDBJ databases">
        <authorList>
            <person name="Sun Q."/>
        </authorList>
    </citation>
    <scope>NUCLEOTIDE SEQUENCE</scope>
    <source>
        <strain evidence="3">S101</strain>
    </source>
</reference>
<evidence type="ECO:0000313" key="3">
    <source>
        <dbReference type="EMBL" id="MCO5955842.1"/>
    </source>
</evidence>
<dbReference type="InterPro" id="IPR036938">
    <property type="entry name" value="PAP2/HPO_sf"/>
</dbReference>
<sequence length="256" mass="28330">MTSRLNALYDAIVHDRQARRWTMLALALVFLWFLMLALFHFMPQLDIAASRAFFAPETCPEANATRVCGGFTYGRDTLYAFLRRALFYAPAIGVVALVIALVHALRHPQAPDSARRIKNYAVSLITLLLGPYVLVNLILKQVSERPRPYETDLFAGPLPFVPAGSFAGQCDDNCSFISGEAAGAGWLVCLIFLLPERLRPVLGPAIVVISLVTSAFRVAFGGHYLSDVLLGWLSSPVLFALIFAVFEITRSRKNQR</sequence>
<feature type="transmembrane region" description="Helical" evidence="1">
    <location>
        <begin position="228"/>
        <end position="246"/>
    </location>
</feature>
<evidence type="ECO:0000313" key="4">
    <source>
        <dbReference type="Proteomes" id="UP001155380"/>
    </source>
</evidence>
<dbReference type="SMART" id="SM00014">
    <property type="entry name" value="acidPPc"/>
    <property type="match status" value="1"/>
</dbReference>
<evidence type="ECO:0000259" key="2">
    <source>
        <dbReference type="SMART" id="SM00014"/>
    </source>
</evidence>
<dbReference type="Pfam" id="PF01569">
    <property type="entry name" value="PAP2"/>
    <property type="match status" value="1"/>
</dbReference>
<protein>
    <submittedName>
        <fullName evidence="3">Phosphatase PAP2 family protein</fullName>
    </submittedName>
</protein>
<name>A0AAJ1BT18_9HYPH</name>
<feature type="transmembrane region" description="Helical" evidence="1">
    <location>
        <begin position="85"/>
        <end position="105"/>
    </location>
</feature>
<dbReference type="SUPFAM" id="SSF48317">
    <property type="entry name" value="Acid phosphatase/Vanadium-dependent haloperoxidase"/>
    <property type="match status" value="1"/>
</dbReference>
<comment type="caution">
    <text evidence="3">The sequence shown here is derived from an EMBL/GenBank/DDBJ whole genome shotgun (WGS) entry which is preliminary data.</text>
</comment>
<feature type="transmembrane region" description="Helical" evidence="1">
    <location>
        <begin position="176"/>
        <end position="194"/>
    </location>
</feature>
<accession>A0AAJ1BT18</accession>
<dbReference type="Proteomes" id="UP001155380">
    <property type="component" value="Unassembled WGS sequence"/>
</dbReference>
<organism evidence="3 4">
    <name type="scientific">Ciceribacter sichuanensis</name>
    <dbReference type="NCBI Taxonomy" id="2949647"/>
    <lineage>
        <taxon>Bacteria</taxon>
        <taxon>Pseudomonadati</taxon>
        <taxon>Pseudomonadota</taxon>
        <taxon>Alphaproteobacteria</taxon>
        <taxon>Hyphomicrobiales</taxon>
        <taxon>Rhizobiaceae</taxon>
        <taxon>Ciceribacter</taxon>
    </lineage>
</organism>
<dbReference type="InterPro" id="IPR000326">
    <property type="entry name" value="PAP2/HPO"/>
</dbReference>
<dbReference type="EMBL" id="JAMXLX010000001">
    <property type="protein sequence ID" value="MCO5955842.1"/>
    <property type="molecule type" value="Genomic_DNA"/>
</dbReference>
<keyword evidence="1" id="KW-0812">Transmembrane</keyword>